<proteinExistence type="predicted"/>
<reference evidence="1 2" key="1">
    <citation type="submission" date="2014-12" db="EMBL/GenBank/DDBJ databases">
        <title>Draft genome sequence of Paenibacillus kamchatkensis strain B-2647.</title>
        <authorList>
            <person name="Karlyshev A.V."/>
            <person name="Kudryashova E.B."/>
        </authorList>
    </citation>
    <scope>NUCLEOTIDE SEQUENCE [LARGE SCALE GENOMIC DNA]</scope>
    <source>
        <strain evidence="1 2">VKM B-2647</strain>
    </source>
</reference>
<evidence type="ECO:0000313" key="1">
    <source>
        <dbReference type="EMBL" id="KIL41470.1"/>
    </source>
</evidence>
<name>A0ABR5ALS0_9BACL</name>
<dbReference type="Proteomes" id="UP000031967">
    <property type="component" value="Unassembled WGS sequence"/>
</dbReference>
<evidence type="ECO:0008006" key="3">
    <source>
        <dbReference type="Google" id="ProtNLM"/>
    </source>
</evidence>
<comment type="caution">
    <text evidence="1">The sequence shown here is derived from an EMBL/GenBank/DDBJ whole genome shotgun (WGS) entry which is preliminary data.</text>
</comment>
<accession>A0ABR5ALS0</accession>
<evidence type="ECO:0000313" key="2">
    <source>
        <dbReference type="Proteomes" id="UP000031967"/>
    </source>
</evidence>
<protein>
    <recommendedName>
        <fullName evidence="3">Spore coat protein</fullName>
    </recommendedName>
</protein>
<sequence>MPMASTRLAPHETIDLHEVLVAKTTGLAKLKDAVPKIENPELKQLVLHTIRVTEQHIAEIIHLLQYRAILP</sequence>
<dbReference type="EMBL" id="JXAK01000009">
    <property type="protein sequence ID" value="KIL41470.1"/>
    <property type="molecule type" value="Genomic_DNA"/>
</dbReference>
<keyword evidence="2" id="KW-1185">Reference proteome</keyword>
<gene>
    <name evidence="1" type="ORF">SD70_07235</name>
</gene>
<organism evidence="1 2">
    <name type="scientific">Gordoniibacillus kamchatkensis</name>
    <dbReference type="NCBI Taxonomy" id="1590651"/>
    <lineage>
        <taxon>Bacteria</taxon>
        <taxon>Bacillati</taxon>
        <taxon>Bacillota</taxon>
        <taxon>Bacilli</taxon>
        <taxon>Bacillales</taxon>
        <taxon>Paenibacillaceae</taxon>
        <taxon>Gordoniibacillus</taxon>
    </lineage>
</organism>